<dbReference type="InterPro" id="IPR003593">
    <property type="entry name" value="AAA+_ATPase"/>
</dbReference>
<reference evidence="4 5" key="1">
    <citation type="submission" date="2024-04" db="EMBL/GenBank/DDBJ databases">
        <authorList>
            <person name="Wu Y.S."/>
            <person name="Zhang L."/>
        </authorList>
    </citation>
    <scope>NUCLEOTIDE SEQUENCE [LARGE SCALE GENOMIC DNA]</scope>
    <source>
        <strain evidence="4 5">KG-01</strain>
    </source>
</reference>
<sequence length="231" mass="26580">MINVKKVCYKHRNRPVLNDVSFQIPIGKVIGIAGENGAGKSTLLRLLAGIKNPDDGTITLDHQPLTHRTCSRFAYLPDTDDFYSYLTGVQLFQFYETQFEDFNFLKALEVADFLDINIEQKIKTLSKGQRGRLKMAATLGRETTYYFMDEPFSGLDPMVRDSLIKGLIRFTDAETQTIVLSTHELYEVEPILDALLLLKNGEVISYHSLETIREEWQQDAVSWMKKQYRKE</sequence>
<evidence type="ECO:0000256" key="2">
    <source>
        <dbReference type="ARBA" id="ARBA00022840"/>
    </source>
</evidence>
<accession>A0ABU9LQH4</accession>
<keyword evidence="5" id="KW-1185">Reference proteome</keyword>
<gene>
    <name evidence="4" type="ORF">AAF454_10240</name>
</gene>
<dbReference type="InterPro" id="IPR027417">
    <property type="entry name" value="P-loop_NTPase"/>
</dbReference>
<dbReference type="EMBL" id="JBCEWA010000007">
    <property type="protein sequence ID" value="MEL5988776.1"/>
    <property type="molecule type" value="Genomic_DNA"/>
</dbReference>
<keyword evidence="2 4" id="KW-0067">ATP-binding</keyword>
<evidence type="ECO:0000313" key="5">
    <source>
        <dbReference type="Proteomes" id="UP001398420"/>
    </source>
</evidence>
<dbReference type="GeneID" id="97821575"/>
<protein>
    <submittedName>
        <fullName evidence="4">ABC transporter ATP-binding protein</fullName>
    </submittedName>
</protein>
<feature type="domain" description="ABC transporter" evidence="3">
    <location>
        <begin position="2"/>
        <end position="225"/>
    </location>
</feature>
<dbReference type="PROSITE" id="PS50893">
    <property type="entry name" value="ABC_TRANSPORTER_2"/>
    <property type="match status" value="1"/>
</dbReference>
<dbReference type="RefSeq" id="WP_068453146.1">
    <property type="nucleotide sequence ID" value="NZ_BJOB01000023.1"/>
</dbReference>
<dbReference type="Pfam" id="PF00005">
    <property type="entry name" value="ABC_tran"/>
    <property type="match status" value="1"/>
</dbReference>
<proteinExistence type="predicted"/>
<dbReference type="Proteomes" id="UP001398420">
    <property type="component" value="Unassembled WGS sequence"/>
</dbReference>
<dbReference type="PANTHER" id="PTHR43158:SF1">
    <property type="entry name" value="ABC TRANSPORTER, ATP-BINDING PROTEIN"/>
    <property type="match status" value="1"/>
</dbReference>
<dbReference type="InterPro" id="IPR003439">
    <property type="entry name" value="ABC_transporter-like_ATP-bd"/>
</dbReference>
<dbReference type="PANTHER" id="PTHR43158">
    <property type="entry name" value="SKFA PEPTIDE EXPORT ATP-BINDING PROTEIN SKFE"/>
    <property type="match status" value="1"/>
</dbReference>
<evidence type="ECO:0000256" key="1">
    <source>
        <dbReference type="ARBA" id="ARBA00022741"/>
    </source>
</evidence>
<keyword evidence="1" id="KW-0547">Nucleotide-binding</keyword>
<name>A0ABU9LQH4_9BACL</name>
<dbReference type="SMART" id="SM00382">
    <property type="entry name" value="AAA"/>
    <property type="match status" value="1"/>
</dbReference>
<dbReference type="CDD" id="cd03230">
    <property type="entry name" value="ABC_DR_subfamily_A"/>
    <property type="match status" value="1"/>
</dbReference>
<dbReference type="Gene3D" id="3.40.50.300">
    <property type="entry name" value="P-loop containing nucleotide triphosphate hydrolases"/>
    <property type="match status" value="1"/>
</dbReference>
<evidence type="ECO:0000259" key="3">
    <source>
        <dbReference type="PROSITE" id="PS50893"/>
    </source>
</evidence>
<organism evidence="4 5">
    <name type="scientific">Kurthia gibsonii</name>
    <dbReference type="NCBI Taxonomy" id="33946"/>
    <lineage>
        <taxon>Bacteria</taxon>
        <taxon>Bacillati</taxon>
        <taxon>Bacillota</taxon>
        <taxon>Bacilli</taxon>
        <taxon>Bacillales</taxon>
        <taxon>Caryophanaceae</taxon>
        <taxon>Kurthia</taxon>
    </lineage>
</organism>
<dbReference type="SUPFAM" id="SSF52540">
    <property type="entry name" value="P-loop containing nucleoside triphosphate hydrolases"/>
    <property type="match status" value="1"/>
</dbReference>
<evidence type="ECO:0000313" key="4">
    <source>
        <dbReference type="EMBL" id="MEL5988776.1"/>
    </source>
</evidence>
<dbReference type="GO" id="GO:0005524">
    <property type="term" value="F:ATP binding"/>
    <property type="evidence" value="ECO:0007669"/>
    <property type="project" value="UniProtKB-KW"/>
</dbReference>
<comment type="caution">
    <text evidence="4">The sequence shown here is derived from an EMBL/GenBank/DDBJ whole genome shotgun (WGS) entry which is preliminary data.</text>
</comment>